<protein>
    <submittedName>
        <fullName evidence="1">Uncharacterized protein</fullName>
    </submittedName>
</protein>
<dbReference type="EMBL" id="JAIQCV010000004">
    <property type="protein sequence ID" value="KAH1108293.1"/>
    <property type="molecule type" value="Genomic_DNA"/>
</dbReference>
<dbReference type="AlphaFoldDB" id="A0A9D3W4N1"/>
<keyword evidence="2" id="KW-1185">Reference proteome</keyword>
<accession>A0A9D3W4N1</accession>
<reference evidence="1 2" key="1">
    <citation type="journal article" date="2021" name="Plant Biotechnol. J.">
        <title>Multi-omics assisted identification of the key and species-specific regulatory components of drought-tolerant mechanisms in Gossypium stocksii.</title>
        <authorList>
            <person name="Yu D."/>
            <person name="Ke L."/>
            <person name="Zhang D."/>
            <person name="Wu Y."/>
            <person name="Sun Y."/>
            <person name="Mei J."/>
            <person name="Sun J."/>
            <person name="Sun Y."/>
        </authorList>
    </citation>
    <scope>NUCLEOTIDE SEQUENCE [LARGE SCALE GENOMIC DNA]</scope>
    <source>
        <strain evidence="2">cv. E1</strain>
        <tissue evidence="1">Leaf</tissue>
    </source>
</reference>
<dbReference type="Proteomes" id="UP000828251">
    <property type="component" value="Unassembled WGS sequence"/>
</dbReference>
<proteinExistence type="predicted"/>
<dbReference type="OrthoDB" id="1020247at2759"/>
<evidence type="ECO:0000313" key="2">
    <source>
        <dbReference type="Proteomes" id="UP000828251"/>
    </source>
</evidence>
<sequence length="50" mass="5777">MYAFHENGRHTEDCSSLKDAIEEAVRNCELKDFVAQHDNQPKQSSRIEAK</sequence>
<feature type="non-terminal residue" evidence="1">
    <location>
        <position position="50"/>
    </location>
</feature>
<name>A0A9D3W4N1_9ROSI</name>
<evidence type="ECO:0000313" key="1">
    <source>
        <dbReference type="EMBL" id="KAH1108293.1"/>
    </source>
</evidence>
<gene>
    <name evidence="1" type="ORF">J1N35_012061</name>
</gene>
<organism evidence="1 2">
    <name type="scientific">Gossypium stocksii</name>
    <dbReference type="NCBI Taxonomy" id="47602"/>
    <lineage>
        <taxon>Eukaryota</taxon>
        <taxon>Viridiplantae</taxon>
        <taxon>Streptophyta</taxon>
        <taxon>Embryophyta</taxon>
        <taxon>Tracheophyta</taxon>
        <taxon>Spermatophyta</taxon>
        <taxon>Magnoliopsida</taxon>
        <taxon>eudicotyledons</taxon>
        <taxon>Gunneridae</taxon>
        <taxon>Pentapetalae</taxon>
        <taxon>rosids</taxon>
        <taxon>malvids</taxon>
        <taxon>Malvales</taxon>
        <taxon>Malvaceae</taxon>
        <taxon>Malvoideae</taxon>
        <taxon>Gossypium</taxon>
    </lineage>
</organism>
<comment type="caution">
    <text evidence="1">The sequence shown here is derived from an EMBL/GenBank/DDBJ whole genome shotgun (WGS) entry which is preliminary data.</text>
</comment>